<reference evidence="2 3" key="1">
    <citation type="submission" date="2006-02" db="EMBL/GenBank/DDBJ databases">
        <authorList>
            <person name="Waterbury J."/>
            <person name="Ferriera S."/>
            <person name="Johnson J."/>
            <person name="Kravitz S."/>
            <person name="Halpern A."/>
            <person name="Remington K."/>
            <person name="Beeson K."/>
            <person name="Tran B."/>
            <person name="Rogers Y.-H."/>
            <person name="Friedman R."/>
            <person name="Venter J.C."/>
        </authorList>
    </citation>
    <scope>NUCLEOTIDE SEQUENCE [LARGE SCALE GENOMIC DNA]</scope>
    <source>
        <strain evidence="2 3">Nb-231</strain>
    </source>
</reference>
<comment type="caution">
    <text evidence="2">The sequence shown here is derived from an EMBL/GenBank/DDBJ whole genome shotgun (WGS) entry which is preliminary data.</text>
</comment>
<feature type="transmembrane region" description="Helical" evidence="1">
    <location>
        <begin position="125"/>
        <end position="146"/>
    </location>
</feature>
<feature type="transmembrane region" description="Helical" evidence="1">
    <location>
        <begin position="66"/>
        <end position="85"/>
    </location>
</feature>
<feature type="transmembrane region" description="Helical" evidence="1">
    <location>
        <begin position="91"/>
        <end position="113"/>
    </location>
</feature>
<dbReference type="RefSeq" id="WP_005000159.1">
    <property type="nucleotide sequence ID" value="NZ_CH672427.1"/>
</dbReference>
<accession>A4BQ29</accession>
<dbReference type="Pfam" id="PF04307">
    <property type="entry name" value="YdjM"/>
    <property type="match status" value="1"/>
</dbReference>
<organism evidence="2 3">
    <name type="scientific">Nitrococcus mobilis Nb-231</name>
    <dbReference type="NCBI Taxonomy" id="314278"/>
    <lineage>
        <taxon>Bacteria</taxon>
        <taxon>Pseudomonadati</taxon>
        <taxon>Pseudomonadota</taxon>
        <taxon>Gammaproteobacteria</taxon>
        <taxon>Chromatiales</taxon>
        <taxon>Ectothiorhodospiraceae</taxon>
        <taxon>Nitrococcus</taxon>
    </lineage>
</organism>
<sequence>MDTATHALLGALVARAVPASATGTSPARHGWLGAVAAVFPDIDYLTYWIDPLVFLAQWHRGPTHSLVLLPLWAALLGPVLARMFAVPRTVAIALVALAIASHIGADLLTSYGVHLLAPLSNWRPALDVSFVVDALFTGVVILGLLASVRWHAHIGASAGLLGLVLYIAVQAWAKNAAETLARIHAQTPMAGEHAFHALPMAPLPVYWKVLVAGDGRYAAAYLVLVPALHERLRRLPGVATLIRPYRAPSQLVWREHVTPPASSSATVRQMWRHREMAPFRRFTRYPVVYRDEIRGVQRCVWFTDLRYVFPGLTPAFRYGMCRHSQSGAWHPYRLRRFTIDTRVPLRPKE</sequence>
<keyword evidence="1" id="KW-0472">Membrane</keyword>
<gene>
    <name evidence="2" type="ORF">NB231_04725</name>
</gene>
<dbReference type="OrthoDB" id="9781927at2"/>
<dbReference type="HOGENOM" id="CLU_067817_1_1_6"/>
<keyword evidence="3" id="KW-1185">Reference proteome</keyword>
<proteinExistence type="predicted"/>
<dbReference type="PANTHER" id="PTHR40031">
    <property type="entry name" value="HYPOTHETICAL MEMBRANE SPANNING PROTEIN"/>
    <property type="match status" value="1"/>
</dbReference>
<dbReference type="Proteomes" id="UP000003374">
    <property type="component" value="Unassembled WGS sequence"/>
</dbReference>
<dbReference type="InterPro" id="IPR007404">
    <property type="entry name" value="YdjM-like"/>
</dbReference>
<dbReference type="GO" id="GO:0016787">
    <property type="term" value="F:hydrolase activity"/>
    <property type="evidence" value="ECO:0007669"/>
    <property type="project" value="UniProtKB-KW"/>
</dbReference>
<evidence type="ECO:0000313" key="2">
    <source>
        <dbReference type="EMBL" id="EAR22184.1"/>
    </source>
</evidence>
<keyword evidence="1" id="KW-1133">Transmembrane helix</keyword>
<dbReference type="PANTHER" id="PTHR40031:SF1">
    <property type="entry name" value="MEMBRANE-BOUND METAL-DEPENDENT HYDROLASE"/>
    <property type="match status" value="1"/>
</dbReference>
<keyword evidence="2" id="KW-0378">Hydrolase</keyword>
<name>A4BQ29_9GAMM</name>
<dbReference type="InterPro" id="IPR053170">
    <property type="entry name" value="Transcription_regulator"/>
</dbReference>
<dbReference type="EMBL" id="AAOF01000004">
    <property type="protein sequence ID" value="EAR22184.1"/>
    <property type="molecule type" value="Genomic_DNA"/>
</dbReference>
<dbReference type="AlphaFoldDB" id="A4BQ29"/>
<evidence type="ECO:0000313" key="3">
    <source>
        <dbReference type="Proteomes" id="UP000003374"/>
    </source>
</evidence>
<feature type="transmembrane region" description="Helical" evidence="1">
    <location>
        <begin position="152"/>
        <end position="173"/>
    </location>
</feature>
<dbReference type="eggNOG" id="COG1988">
    <property type="taxonomic scope" value="Bacteria"/>
</dbReference>
<evidence type="ECO:0000256" key="1">
    <source>
        <dbReference type="SAM" id="Phobius"/>
    </source>
</evidence>
<protein>
    <submittedName>
        <fullName evidence="2">Membrane-bound metal-dependent hydrolase</fullName>
    </submittedName>
</protein>
<keyword evidence="1" id="KW-0812">Transmembrane</keyword>
<dbReference type="STRING" id="314278.NB231_04725"/>